<organism evidence="1 2">
    <name type="scientific">Ciona savignyi</name>
    <name type="common">Pacific transparent sea squirt</name>
    <dbReference type="NCBI Taxonomy" id="51511"/>
    <lineage>
        <taxon>Eukaryota</taxon>
        <taxon>Metazoa</taxon>
        <taxon>Chordata</taxon>
        <taxon>Tunicata</taxon>
        <taxon>Ascidiacea</taxon>
        <taxon>Phlebobranchia</taxon>
        <taxon>Cionidae</taxon>
        <taxon>Ciona</taxon>
    </lineage>
</organism>
<dbReference type="InParanoid" id="H2ZNS4"/>
<dbReference type="HOGENOM" id="CLU_1685941_0_0_1"/>
<reference evidence="2" key="1">
    <citation type="submission" date="2003-08" db="EMBL/GenBank/DDBJ databases">
        <authorList>
            <person name="Birren B."/>
            <person name="Nusbaum C."/>
            <person name="Abebe A."/>
            <person name="Abouelleil A."/>
            <person name="Adekoya E."/>
            <person name="Ait-zahra M."/>
            <person name="Allen N."/>
            <person name="Allen T."/>
            <person name="An P."/>
            <person name="Anderson M."/>
            <person name="Anderson S."/>
            <person name="Arachchi H."/>
            <person name="Armbruster J."/>
            <person name="Bachantsang P."/>
            <person name="Baldwin J."/>
            <person name="Barry A."/>
            <person name="Bayul T."/>
            <person name="Blitshsteyn B."/>
            <person name="Bloom T."/>
            <person name="Blye J."/>
            <person name="Boguslavskiy L."/>
            <person name="Borowsky M."/>
            <person name="Boukhgalter B."/>
            <person name="Brunache A."/>
            <person name="Butler J."/>
            <person name="Calixte N."/>
            <person name="Calvo S."/>
            <person name="Camarata J."/>
            <person name="Campo K."/>
            <person name="Chang J."/>
            <person name="Cheshatsang Y."/>
            <person name="Citroen M."/>
            <person name="Collymore A."/>
            <person name="Considine T."/>
            <person name="Cook A."/>
            <person name="Cooke P."/>
            <person name="Corum B."/>
            <person name="Cuomo C."/>
            <person name="David R."/>
            <person name="Dawoe T."/>
            <person name="Degray S."/>
            <person name="Dodge S."/>
            <person name="Dooley K."/>
            <person name="Dorje P."/>
            <person name="Dorjee K."/>
            <person name="Dorris L."/>
            <person name="Duffey N."/>
            <person name="Dupes A."/>
            <person name="Elkins T."/>
            <person name="Engels R."/>
            <person name="Erickson J."/>
            <person name="Farina A."/>
            <person name="Faro S."/>
            <person name="Ferreira P."/>
            <person name="Fischer H."/>
            <person name="Fitzgerald M."/>
            <person name="Foley K."/>
            <person name="Gage D."/>
            <person name="Galagan J."/>
            <person name="Gearin G."/>
            <person name="Gnerre S."/>
            <person name="Gnirke A."/>
            <person name="Goyette A."/>
            <person name="Graham J."/>
            <person name="Grandbois E."/>
            <person name="Gyaltsen K."/>
            <person name="Hafez N."/>
            <person name="Hagopian D."/>
            <person name="Hagos B."/>
            <person name="Hall J."/>
            <person name="Hatcher B."/>
            <person name="Heller A."/>
            <person name="Higgins H."/>
            <person name="Honan T."/>
            <person name="Horn A."/>
            <person name="Houde N."/>
            <person name="Hughes L."/>
            <person name="Hulme W."/>
            <person name="Husby E."/>
            <person name="Iliev I."/>
            <person name="Jaffe D."/>
            <person name="Jones C."/>
            <person name="Kamal M."/>
            <person name="Kamat A."/>
            <person name="Kamvysselis M."/>
            <person name="Karlsson E."/>
            <person name="Kells C."/>
            <person name="Kieu A."/>
            <person name="Kisner P."/>
            <person name="Kodira C."/>
            <person name="Kulbokas E."/>
            <person name="Labutti K."/>
            <person name="Lama D."/>
            <person name="Landers T."/>
            <person name="Leger J."/>
            <person name="Levine S."/>
            <person name="Lewis D."/>
            <person name="Lewis T."/>
            <person name="Lindblad-toh K."/>
            <person name="Liu X."/>
            <person name="Lokyitsang T."/>
            <person name="Lokyitsang Y."/>
            <person name="Lucien O."/>
            <person name="Lui A."/>
            <person name="Ma L.J."/>
            <person name="Mabbitt R."/>
            <person name="Macdonald J."/>
            <person name="Maclean C."/>
            <person name="Major J."/>
            <person name="Manning J."/>
            <person name="Marabella R."/>
            <person name="Maru K."/>
            <person name="Matthews C."/>
            <person name="Mauceli E."/>
            <person name="Mccarthy M."/>
            <person name="Mcdonough S."/>
            <person name="Mcghee T."/>
            <person name="Meldrim J."/>
            <person name="Meneus L."/>
            <person name="Mesirov J."/>
            <person name="Mihalev A."/>
            <person name="Mihova T."/>
            <person name="Mikkelsen T."/>
            <person name="Mlenga V."/>
            <person name="Moru K."/>
            <person name="Mozes J."/>
            <person name="Mulrain L."/>
            <person name="Munson G."/>
            <person name="Naylor J."/>
            <person name="Newes C."/>
            <person name="Nguyen C."/>
            <person name="Nguyen N."/>
            <person name="Nguyen T."/>
            <person name="Nicol R."/>
            <person name="Nielsen C."/>
            <person name="Nizzari M."/>
            <person name="Norbu C."/>
            <person name="Norbu N."/>
            <person name="O'donnell P."/>
            <person name="Okoawo O."/>
            <person name="O'leary S."/>
            <person name="Omotosho B."/>
            <person name="O'neill K."/>
            <person name="Osman S."/>
            <person name="Parker S."/>
            <person name="Perrin D."/>
            <person name="Phunkhang P."/>
            <person name="Piqani B."/>
            <person name="Purcell S."/>
            <person name="Rachupka T."/>
            <person name="Ramasamy U."/>
            <person name="Rameau R."/>
            <person name="Ray V."/>
            <person name="Raymond C."/>
            <person name="Retta R."/>
            <person name="Richardson S."/>
            <person name="Rise C."/>
            <person name="Rodriguez J."/>
            <person name="Rogers J."/>
            <person name="Rogov P."/>
            <person name="Rutman M."/>
            <person name="Schupbach R."/>
            <person name="Seaman C."/>
            <person name="Settipalli S."/>
            <person name="Sharpe T."/>
            <person name="Sheridan J."/>
            <person name="Sherpa N."/>
            <person name="Shi J."/>
            <person name="Smirnov S."/>
            <person name="Smith C."/>
            <person name="Sougnez C."/>
            <person name="Spencer B."/>
            <person name="Stalker J."/>
            <person name="Stange-thomann N."/>
            <person name="Stavropoulos S."/>
            <person name="Stetson K."/>
            <person name="Stone C."/>
            <person name="Stone S."/>
            <person name="Stubbs M."/>
            <person name="Talamas J."/>
            <person name="Tchuinga P."/>
            <person name="Tenzing P."/>
            <person name="Tesfaye S."/>
            <person name="Theodore J."/>
            <person name="Thoulutsang Y."/>
            <person name="Topham K."/>
            <person name="Towey S."/>
            <person name="Tsamla T."/>
            <person name="Tsomo N."/>
            <person name="Vallee D."/>
            <person name="Vassiliev H."/>
            <person name="Venkataraman V."/>
            <person name="Vinson J."/>
            <person name="Vo A."/>
            <person name="Wade C."/>
            <person name="Wang S."/>
            <person name="Wangchuk T."/>
            <person name="Wangdi T."/>
            <person name="Whittaker C."/>
            <person name="Wilkinson J."/>
            <person name="Wu Y."/>
            <person name="Wyman D."/>
            <person name="Yadav S."/>
            <person name="Yang S."/>
            <person name="Yang X."/>
            <person name="Yeager S."/>
            <person name="Yee E."/>
            <person name="Young G."/>
            <person name="Zainoun J."/>
            <person name="Zembeck L."/>
            <person name="Zimmer A."/>
            <person name="Zody M."/>
            <person name="Lander E."/>
        </authorList>
    </citation>
    <scope>NUCLEOTIDE SEQUENCE [LARGE SCALE GENOMIC DNA]</scope>
</reference>
<dbReference type="Pfam" id="PF14989">
    <property type="entry name" value="CCDC32"/>
    <property type="match status" value="1"/>
</dbReference>
<sequence length="158" mass="18143">MYMDPWQPDAVSTNCIKNDASIGFEDTFSLPTKIDGRIHTNNDMYLNSLEAKLKQIQIANKKSLKANEMLQSLQSKKLHQYEELLTGHGISNKADPEDPFSIYEPESQTDSKYFEIRRKLYPEHQALSKVELLTLLDHDLLAAINNVDETSDKENNDR</sequence>
<dbReference type="AlphaFoldDB" id="H2ZNS4"/>
<dbReference type="PANTHER" id="PTHR31800">
    <property type="entry name" value="COILED-COIL DOMAIN-CONTAINING PROTEIN 32"/>
    <property type="match status" value="1"/>
</dbReference>
<reference evidence="1" key="3">
    <citation type="submission" date="2025-09" db="UniProtKB">
        <authorList>
            <consortium name="Ensembl"/>
        </authorList>
    </citation>
    <scope>IDENTIFICATION</scope>
</reference>
<dbReference type="InterPro" id="IPR028039">
    <property type="entry name" value="CCDC32"/>
</dbReference>
<name>H2ZNS4_CIOSA</name>
<dbReference type="GeneTree" id="ENSGT00660000097362"/>
<reference evidence="1" key="2">
    <citation type="submission" date="2025-08" db="UniProtKB">
        <authorList>
            <consortium name="Ensembl"/>
        </authorList>
    </citation>
    <scope>IDENTIFICATION</scope>
</reference>
<dbReference type="PANTHER" id="PTHR31800:SF1">
    <property type="entry name" value="COILED-COIL DOMAIN-CONTAINING PROTEIN 32"/>
    <property type="match status" value="1"/>
</dbReference>
<dbReference type="Proteomes" id="UP000007875">
    <property type="component" value="Unassembled WGS sequence"/>
</dbReference>
<protein>
    <submittedName>
        <fullName evidence="1">Uncharacterized protein</fullName>
    </submittedName>
</protein>
<evidence type="ECO:0000313" key="1">
    <source>
        <dbReference type="Ensembl" id="ENSCSAVP00000019240.1"/>
    </source>
</evidence>
<accession>H2ZNS4</accession>
<keyword evidence="2" id="KW-1185">Reference proteome</keyword>
<dbReference type="OMA" id="CIKNDAS"/>
<dbReference type="GO" id="GO:0044782">
    <property type="term" value="P:cilium organization"/>
    <property type="evidence" value="ECO:0007669"/>
    <property type="project" value="TreeGrafter"/>
</dbReference>
<evidence type="ECO:0000313" key="2">
    <source>
        <dbReference type="Proteomes" id="UP000007875"/>
    </source>
</evidence>
<proteinExistence type="predicted"/>
<dbReference type="Ensembl" id="ENSCSAVT00000019448.1">
    <property type="protein sequence ID" value="ENSCSAVP00000019240.1"/>
    <property type="gene ID" value="ENSCSAVG00000011301.1"/>
</dbReference>